<comment type="caution">
    <text evidence="1">The sequence shown here is derived from an EMBL/GenBank/DDBJ whole genome shotgun (WGS) entry which is preliminary data.</text>
</comment>
<organism evidence="1 2">
    <name type="scientific">Candidatus Giovannonibacteria bacterium RIFCSPHIGHO2_01_FULL_45_23</name>
    <dbReference type="NCBI Taxonomy" id="1798325"/>
    <lineage>
        <taxon>Bacteria</taxon>
        <taxon>Candidatus Giovannoniibacteriota</taxon>
    </lineage>
</organism>
<dbReference type="Proteomes" id="UP000179251">
    <property type="component" value="Unassembled WGS sequence"/>
</dbReference>
<proteinExistence type="predicted"/>
<reference evidence="1 2" key="1">
    <citation type="journal article" date="2016" name="Nat. Commun.">
        <title>Thousands of microbial genomes shed light on interconnected biogeochemical processes in an aquifer system.</title>
        <authorList>
            <person name="Anantharaman K."/>
            <person name="Brown C.T."/>
            <person name="Hug L.A."/>
            <person name="Sharon I."/>
            <person name="Castelle C.J."/>
            <person name="Probst A.J."/>
            <person name="Thomas B.C."/>
            <person name="Singh A."/>
            <person name="Wilkins M.J."/>
            <person name="Karaoz U."/>
            <person name="Brodie E.L."/>
            <person name="Williams K.H."/>
            <person name="Hubbard S.S."/>
            <person name="Banfield J.F."/>
        </authorList>
    </citation>
    <scope>NUCLEOTIDE SEQUENCE [LARGE SCALE GENOMIC DNA]</scope>
</reference>
<dbReference type="AlphaFoldDB" id="A0A1F5VJG1"/>
<sequence>MCVKFEKERFLEVVVKKSKSPVEKIIKNLIKLTTVPIEKSVIKWRMDKVFGQYRFEAKYKDKIYVFDGRHFIVCNKQDPDLLLNIKINVAPKLLGELWMLICGQHDKELAEDQAAREREVKISKQTQEAERKHVLENTERILKDFK</sequence>
<name>A0A1F5VJG1_9BACT</name>
<dbReference type="EMBL" id="MFHD01000002">
    <property type="protein sequence ID" value="OGF63480.1"/>
    <property type="molecule type" value="Genomic_DNA"/>
</dbReference>
<evidence type="ECO:0000313" key="2">
    <source>
        <dbReference type="Proteomes" id="UP000179251"/>
    </source>
</evidence>
<evidence type="ECO:0000313" key="1">
    <source>
        <dbReference type="EMBL" id="OGF63480.1"/>
    </source>
</evidence>
<dbReference type="STRING" id="1798325.A2834_01380"/>
<accession>A0A1F5VJG1</accession>
<gene>
    <name evidence="1" type="ORF">A2834_01380</name>
</gene>
<protein>
    <submittedName>
        <fullName evidence="1">Uncharacterized protein</fullName>
    </submittedName>
</protein>